<organism evidence="4 5">
    <name type="scientific">Stephania yunnanensis</name>
    <dbReference type="NCBI Taxonomy" id="152371"/>
    <lineage>
        <taxon>Eukaryota</taxon>
        <taxon>Viridiplantae</taxon>
        <taxon>Streptophyta</taxon>
        <taxon>Embryophyta</taxon>
        <taxon>Tracheophyta</taxon>
        <taxon>Spermatophyta</taxon>
        <taxon>Magnoliopsida</taxon>
        <taxon>Ranunculales</taxon>
        <taxon>Menispermaceae</taxon>
        <taxon>Menispermoideae</taxon>
        <taxon>Cissampelideae</taxon>
        <taxon>Stephania</taxon>
    </lineage>
</organism>
<protein>
    <submittedName>
        <fullName evidence="4">Uncharacterized protein</fullName>
    </submittedName>
</protein>
<dbReference type="Proteomes" id="UP001420932">
    <property type="component" value="Unassembled WGS sequence"/>
</dbReference>
<name>A0AAP0E3A2_9MAGN</name>
<comment type="caution">
    <text evidence="4">The sequence shown here is derived from an EMBL/GenBank/DDBJ whole genome shotgun (WGS) entry which is preliminary data.</text>
</comment>
<dbReference type="EMBL" id="JBBNAF010000043">
    <property type="protein sequence ID" value="KAK9081909.1"/>
    <property type="molecule type" value="Genomic_DNA"/>
</dbReference>
<dbReference type="Gene3D" id="3.50.50.100">
    <property type="match status" value="1"/>
</dbReference>
<dbReference type="AlphaFoldDB" id="A0AAP0E3A2"/>
<evidence type="ECO:0000256" key="1">
    <source>
        <dbReference type="ARBA" id="ARBA00022630"/>
    </source>
</evidence>
<keyword evidence="1" id="KW-0285">Flavoprotein</keyword>
<evidence type="ECO:0000256" key="2">
    <source>
        <dbReference type="ARBA" id="ARBA00022827"/>
    </source>
</evidence>
<dbReference type="GO" id="GO:0005737">
    <property type="term" value="C:cytoplasm"/>
    <property type="evidence" value="ECO:0007669"/>
    <property type="project" value="TreeGrafter"/>
</dbReference>
<accession>A0AAP0E3A2</accession>
<sequence>MAVAVAVAQMLGILNKKLSIFWNRKEYFEIPRASLRAMVEPSFAKRCVVNHNDYFRNGRIVISYAVNITDNSVFIADGNQITYDYLVVALGHNAYVPKTMTERLKQYEEGIS</sequence>
<gene>
    <name evidence="4" type="ORF">Syun_030746</name>
</gene>
<dbReference type="GO" id="GO:0004174">
    <property type="term" value="F:electron-transferring-flavoprotein dehydrogenase activity"/>
    <property type="evidence" value="ECO:0007669"/>
    <property type="project" value="TreeGrafter"/>
</dbReference>
<keyword evidence="3" id="KW-0560">Oxidoreductase</keyword>
<proteinExistence type="predicted"/>
<evidence type="ECO:0000313" key="4">
    <source>
        <dbReference type="EMBL" id="KAK9081909.1"/>
    </source>
</evidence>
<keyword evidence="2" id="KW-0274">FAD</keyword>
<evidence type="ECO:0000313" key="5">
    <source>
        <dbReference type="Proteomes" id="UP001420932"/>
    </source>
</evidence>
<reference evidence="4 5" key="1">
    <citation type="submission" date="2024-01" db="EMBL/GenBank/DDBJ databases">
        <title>Genome assemblies of Stephania.</title>
        <authorList>
            <person name="Yang L."/>
        </authorList>
    </citation>
    <scope>NUCLEOTIDE SEQUENCE [LARGE SCALE GENOMIC DNA]</scope>
    <source>
        <strain evidence="4">YNDBR</strain>
        <tissue evidence="4">Leaf</tissue>
    </source>
</reference>
<dbReference type="PANTHER" id="PTHR43735">
    <property type="entry name" value="APOPTOSIS-INDUCING FACTOR 1"/>
    <property type="match status" value="1"/>
</dbReference>
<dbReference type="GO" id="GO:0050660">
    <property type="term" value="F:flavin adenine dinucleotide binding"/>
    <property type="evidence" value="ECO:0007669"/>
    <property type="project" value="TreeGrafter"/>
</dbReference>
<keyword evidence="5" id="KW-1185">Reference proteome</keyword>
<evidence type="ECO:0000256" key="3">
    <source>
        <dbReference type="ARBA" id="ARBA00023002"/>
    </source>
</evidence>
<dbReference type="PANTHER" id="PTHR43735:SF3">
    <property type="entry name" value="FERROPTOSIS SUPPRESSOR PROTEIN 1"/>
    <property type="match status" value="1"/>
</dbReference>